<dbReference type="RefSeq" id="XP_018140862.1">
    <property type="nucleotide sequence ID" value="XM_018287736.1"/>
</dbReference>
<evidence type="ECO:0000313" key="2">
    <source>
        <dbReference type="Proteomes" id="UP000078397"/>
    </source>
</evidence>
<accession>A0A179FCR8</accession>
<dbReference type="GeneID" id="28851730"/>
<proteinExistence type="predicted"/>
<comment type="caution">
    <text evidence="1">The sequence shown here is derived from an EMBL/GenBank/DDBJ whole genome shotgun (WGS) entry which is preliminary data.</text>
</comment>
<dbReference type="AlphaFoldDB" id="A0A179FCR8"/>
<keyword evidence="2" id="KW-1185">Reference proteome</keyword>
<name>A0A179FCR8_METCM</name>
<sequence length="152" mass="17629">MQFPPDDTTIEIQEKHILQRELKEFWGKHYDSLRKFNANLLAIAGTQAMPGMVLVRLDIAIRMELCREGRSKICHSVLSKNPAVTLQGDELTIEGFKAFFEAFPRKDCNAGQSLTEFFQIFVKDKRIRNMAWVYVLWRKGLDRKSIIALLEP</sequence>
<evidence type="ECO:0000313" key="1">
    <source>
        <dbReference type="EMBL" id="OAQ63282.1"/>
    </source>
</evidence>
<dbReference type="Proteomes" id="UP000078397">
    <property type="component" value="Unassembled WGS sequence"/>
</dbReference>
<organism evidence="1 2">
    <name type="scientific">Pochonia chlamydosporia 170</name>
    <dbReference type="NCBI Taxonomy" id="1380566"/>
    <lineage>
        <taxon>Eukaryota</taxon>
        <taxon>Fungi</taxon>
        <taxon>Dikarya</taxon>
        <taxon>Ascomycota</taxon>
        <taxon>Pezizomycotina</taxon>
        <taxon>Sordariomycetes</taxon>
        <taxon>Hypocreomycetidae</taxon>
        <taxon>Hypocreales</taxon>
        <taxon>Clavicipitaceae</taxon>
        <taxon>Pochonia</taxon>
    </lineage>
</organism>
<reference evidence="1 2" key="1">
    <citation type="journal article" date="2016" name="PLoS Pathog.">
        <title>Biosynthesis of antibiotic leucinostatins in bio-control fungus Purpureocillium lilacinum and their inhibition on phytophthora revealed by genome mining.</title>
        <authorList>
            <person name="Wang G."/>
            <person name="Liu Z."/>
            <person name="Lin R."/>
            <person name="Li E."/>
            <person name="Mao Z."/>
            <person name="Ling J."/>
            <person name="Yang Y."/>
            <person name="Yin W.B."/>
            <person name="Xie B."/>
        </authorList>
    </citation>
    <scope>NUCLEOTIDE SEQUENCE [LARGE SCALE GENOMIC DNA]</scope>
    <source>
        <strain evidence="1">170</strain>
    </source>
</reference>
<protein>
    <submittedName>
        <fullName evidence="1">Uncharacterized protein</fullName>
    </submittedName>
</protein>
<dbReference type="KEGG" id="pchm:VFPPC_09151"/>
<dbReference type="EMBL" id="LSBJ02000006">
    <property type="protein sequence ID" value="OAQ63282.1"/>
    <property type="molecule type" value="Genomic_DNA"/>
</dbReference>
<gene>
    <name evidence="1" type="ORF">VFPPC_09151</name>
</gene>